<evidence type="ECO:0000256" key="2">
    <source>
        <dbReference type="ARBA" id="ARBA00022679"/>
    </source>
</evidence>
<evidence type="ECO:0000259" key="3">
    <source>
        <dbReference type="Pfam" id="PF00685"/>
    </source>
</evidence>
<gene>
    <name evidence="4" type="ORF">MCOR_10489</name>
</gene>
<dbReference type="Pfam" id="PF00685">
    <property type="entry name" value="Sulfotransfer_1"/>
    <property type="match status" value="1"/>
</dbReference>
<evidence type="ECO:0000256" key="1">
    <source>
        <dbReference type="ARBA" id="ARBA00005771"/>
    </source>
</evidence>
<dbReference type="AlphaFoldDB" id="A0A6J8AQH0"/>
<evidence type="ECO:0000313" key="4">
    <source>
        <dbReference type="EMBL" id="CAC5372363.1"/>
    </source>
</evidence>
<dbReference type="PANTHER" id="PTHR11783">
    <property type="entry name" value="SULFOTRANSFERASE SULT"/>
    <property type="match status" value="1"/>
</dbReference>
<dbReference type="InterPro" id="IPR027417">
    <property type="entry name" value="P-loop_NTPase"/>
</dbReference>
<evidence type="ECO:0000313" key="5">
    <source>
        <dbReference type="Proteomes" id="UP000507470"/>
    </source>
</evidence>
<dbReference type="GO" id="GO:0008146">
    <property type="term" value="F:sulfotransferase activity"/>
    <property type="evidence" value="ECO:0007669"/>
    <property type="project" value="InterPro"/>
</dbReference>
<dbReference type="SUPFAM" id="SSF52540">
    <property type="entry name" value="P-loop containing nucleoside triphosphate hydrolases"/>
    <property type="match status" value="1"/>
</dbReference>
<dbReference type="EC" id="2.8.2.-" evidence="4"/>
<organism evidence="4 5">
    <name type="scientific">Mytilus coruscus</name>
    <name type="common">Sea mussel</name>
    <dbReference type="NCBI Taxonomy" id="42192"/>
    <lineage>
        <taxon>Eukaryota</taxon>
        <taxon>Metazoa</taxon>
        <taxon>Spiralia</taxon>
        <taxon>Lophotrochozoa</taxon>
        <taxon>Mollusca</taxon>
        <taxon>Bivalvia</taxon>
        <taxon>Autobranchia</taxon>
        <taxon>Pteriomorphia</taxon>
        <taxon>Mytilida</taxon>
        <taxon>Mytiloidea</taxon>
        <taxon>Mytilidae</taxon>
        <taxon>Mytilinae</taxon>
        <taxon>Mytilus</taxon>
    </lineage>
</organism>
<proteinExistence type="inferred from homology"/>
<feature type="domain" description="Sulfotransferase" evidence="3">
    <location>
        <begin position="50"/>
        <end position="286"/>
    </location>
</feature>
<keyword evidence="2 4" id="KW-0808">Transferase</keyword>
<dbReference type="OrthoDB" id="6064773at2759"/>
<keyword evidence="5" id="KW-1185">Reference proteome</keyword>
<accession>A0A6J8AQH0</accession>
<reference evidence="4 5" key="1">
    <citation type="submission" date="2020-06" db="EMBL/GenBank/DDBJ databases">
        <authorList>
            <person name="Li R."/>
            <person name="Bekaert M."/>
        </authorList>
    </citation>
    <scope>NUCLEOTIDE SEQUENCE [LARGE SCALE GENOMIC DNA]</scope>
    <source>
        <strain evidence="5">wild</strain>
    </source>
</reference>
<dbReference type="InterPro" id="IPR000863">
    <property type="entry name" value="Sulfotransferase_dom"/>
</dbReference>
<dbReference type="EMBL" id="CACVKT020001843">
    <property type="protein sequence ID" value="CAC5372363.1"/>
    <property type="molecule type" value="Genomic_DNA"/>
</dbReference>
<protein>
    <submittedName>
        <fullName evidence="4">SULT1</fullName>
        <ecNumber evidence="4">2.8.2.-</ecNumber>
    </submittedName>
</protein>
<name>A0A6J8AQH0_MYTCO</name>
<comment type="similarity">
    <text evidence="1">Belongs to the sulfotransferase 1 family.</text>
</comment>
<dbReference type="Gene3D" id="3.40.50.300">
    <property type="entry name" value="P-loop containing nucleotide triphosphate hydrolases"/>
    <property type="match status" value="1"/>
</dbReference>
<dbReference type="Proteomes" id="UP000507470">
    <property type="component" value="Unassembled WGS sequence"/>
</dbReference>
<sequence>MEKIRADGDLQLAIYPFVEYEDSTYFAWPCLREDPAKQFQDIKNFDSRENDILLCTAPKSGSHWVHEIICMLVDHTTEYNSRAGTLKIHLDFMTDFQFLEAETRRRILHSHLPWSFLPSKHIDKKAKVVYVNRNPKDRHASQYNFLKQMNGVPPDLTWKQYYEDVVINDRLLTGWFNYTKEMTKAARNYKNVHGVLFEDLKLRPIETITQIAEFLEVPFDNHFIAEVADKTVFQKLKDHKQDATVAISKDYKSVLFRKGEIGDWKNWFTVSQNEQFDAMYMKEMEGVDVDFIYETQ</sequence>